<comment type="caution">
    <text evidence="5">The sequence shown here is derived from an EMBL/GenBank/DDBJ whole genome shotgun (WGS) entry which is preliminary data.</text>
</comment>
<feature type="transmembrane region" description="Helical" evidence="2">
    <location>
        <begin position="356"/>
        <end position="379"/>
    </location>
</feature>
<dbReference type="Pfam" id="PF00100">
    <property type="entry name" value="Zona_pellucida"/>
    <property type="match status" value="1"/>
</dbReference>
<proteinExistence type="predicted"/>
<evidence type="ECO:0000256" key="1">
    <source>
        <dbReference type="ARBA" id="ARBA00023157"/>
    </source>
</evidence>
<name>A0AAV4UMB4_9ARAC</name>
<sequence>MIKLQWLISTVIFLIKVSASPSVQNETSTLTSSNRNRKIISVDVACSDNAMMGKFLFKDPFHGSVYVQGFPFECRASGNGTTEVTLIFSTNKCGTKVTKLPNGKSQYEAVINLQFDNTVQRLSDETYLLNCTPQDVVVISPKISGTGSESNIGPKASLSTKPFREQDFDGWLEILQGKLPSLTPLTKPVHVGENLTMLIKVKHPDGFDSKIINCIASDGSDLNKQLLIDSDGCSVNSGAMSNFREKRGMKFLTKIMYTTFQAFRFPRRNRMHIRCSITFCNKTCHKDNCDALEGTWTRHQSYMQTDFSNGINTIEVFDSFEILEPRNDSKTSSFQEHLTGTGSSKEELFCLNSTRILILISILLSVLLISLVVTICTCVRAKELRRRLLHQSYPYGKVSNCS</sequence>
<gene>
    <name evidence="5" type="primary">AVEN_114962_1</name>
    <name evidence="5" type="ORF">CDAR_44121</name>
</gene>
<dbReference type="PROSITE" id="PS51034">
    <property type="entry name" value="ZP_2"/>
    <property type="match status" value="1"/>
</dbReference>
<evidence type="ECO:0000259" key="4">
    <source>
        <dbReference type="PROSITE" id="PS51034"/>
    </source>
</evidence>
<keyword evidence="3" id="KW-0732">Signal</keyword>
<evidence type="ECO:0000256" key="3">
    <source>
        <dbReference type="SAM" id="SignalP"/>
    </source>
</evidence>
<keyword evidence="6" id="KW-1185">Reference proteome</keyword>
<dbReference type="InterPro" id="IPR055355">
    <property type="entry name" value="ZP-C"/>
</dbReference>
<accession>A0AAV4UMB4</accession>
<dbReference type="Proteomes" id="UP001054837">
    <property type="component" value="Unassembled WGS sequence"/>
</dbReference>
<organism evidence="5 6">
    <name type="scientific">Caerostris darwini</name>
    <dbReference type="NCBI Taxonomy" id="1538125"/>
    <lineage>
        <taxon>Eukaryota</taxon>
        <taxon>Metazoa</taxon>
        <taxon>Ecdysozoa</taxon>
        <taxon>Arthropoda</taxon>
        <taxon>Chelicerata</taxon>
        <taxon>Arachnida</taxon>
        <taxon>Araneae</taxon>
        <taxon>Araneomorphae</taxon>
        <taxon>Entelegynae</taxon>
        <taxon>Araneoidea</taxon>
        <taxon>Araneidae</taxon>
        <taxon>Caerostris</taxon>
    </lineage>
</organism>
<keyword evidence="2" id="KW-0472">Membrane</keyword>
<protein>
    <submittedName>
        <fullName evidence="5">ZP domain-containing protein</fullName>
    </submittedName>
</protein>
<keyword evidence="2" id="KW-0812">Transmembrane</keyword>
<feature type="signal peptide" evidence="3">
    <location>
        <begin position="1"/>
        <end position="19"/>
    </location>
</feature>
<dbReference type="InterPro" id="IPR042235">
    <property type="entry name" value="ZP-C_dom"/>
</dbReference>
<dbReference type="EMBL" id="BPLQ01011595">
    <property type="protein sequence ID" value="GIY59005.1"/>
    <property type="molecule type" value="Genomic_DNA"/>
</dbReference>
<keyword evidence="2" id="KW-1133">Transmembrane helix</keyword>
<dbReference type="InterPro" id="IPR001507">
    <property type="entry name" value="ZP_dom"/>
</dbReference>
<evidence type="ECO:0000256" key="2">
    <source>
        <dbReference type="SAM" id="Phobius"/>
    </source>
</evidence>
<dbReference type="PANTHER" id="PTHR46560">
    <property type="entry name" value="CYPHER, ISOFORM B"/>
    <property type="match status" value="1"/>
</dbReference>
<keyword evidence="1" id="KW-1015">Disulfide bond</keyword>
<evidence type="ECO:0000313" key="5">
    <source>
        <dbReference type="EMBL" id="GIY59005.1"/>
    </source>
</evidence>
<dbReference type="PANTHER" id="PTHR46560:SF5">
    <property type="entry name" value="CYPHER, ISOFORM B"/>
    <property type="match status" value="1"/>
</dbReference>
<feature type="domain" description="ZP" evidence="4">
    <location>
        <begin position="45"/>
        <end position="296"/>
    </location>
</feature>
<dbReference type="Gene3D" id="2.60.40.4100">
    <property type="entry name" value="Zona pellucida, ZP-C domain"/>
    <property type="match status" value="1"/>
</dbReference>
<feature type="chain" id="PRO_5043484118" evidence="3">
    <location>
        <begin position="20"/>
        <end position="402"/>
    </location>
</feature>
<dbReference type="SMART" id="SM00241">
    <property type="entry name" value="ZP"/>
    <property type="match status" value="1"/>
</dbReference>
<evidence type="ECO:0000313" key="6">
    <source>
        <dbReference type="Proteomes" id="UP001054837"/>
    </source>
</evidence>
<reference evidence="5 6" key="1">
    <citation type="submission" date="2021-06" db="EMBL/GenBank/DDBJ databases">
        <title>Caerostris darwini draft genome.</title>
        <authorList>
            <person name="Kono N."/>
            <person name="Arakawa K."/>
        </authorList>
    </citation>
    <scope>NUCLEOTIDE SEQUENCE [LARGE SCALE GENOMIC DNA]</scope>
</reference>
<dbReference type="AlphaFoldDB" id="A0AAV4UMB4"/>